<evidence type="ECO:0000256" key="1">
    <source>
        <dbReference type="SAM" id="MobiDB-lite"/>
    </source>
</evidence>
<evidence type="ECO:0000313" key="3">
    <source>
        <dbReference type="Proteomes" id="UP000024329"/>
    </source>
</evidence>
<feature type="region of interest" description="Disordered" evidence="1">
    <location>
        <begin position="58"/>
        <end position="77"/>
    </location>
</feature>
<comment type="caution">
    <text evidence="2">The sequence shown here is derived from an EMBL/GenBank/DDBJ whole genome shotgun (WGS) entry which is preliminary data.</text>
</comment>
<name>A0A031JPE4_9SPHN</name>
<dbReference type="PATRIC" id="fig|158500.4.peg.4863"/>
<protein>
    <submittedName>
        <fullName evidence="2">Uncharacterized protein</fullName>
    </submittedName>
</protein>
<evidence type="ECO:0000313" key="2">
    <source>
        <dbReference type="EMBL" id="EZP74590.1"/>
    </source>
</evidence>
<dbReference type="AlphaFoldDB" id="A0A031JPE4"/>
<dbReference type="Proteomes" id="UP000024329">
    <property type="component" value="Unassembled WGS sequence"/>
</dbReference>
<dbReference type="EMBL" id="JFYZ01000043">
    <property type="protein sequence ID" value="EZP74590.1"/>
    <property type="molecule type" value="Genomic_DNA"/>
</dbReference>
<gene>
    <name evidence="2" type="ORF">BV97_04786</name>
</gene>
<dbReference type="RefSeq" id="WP_008830640.1">
    <property type="nucleotide sequence ID" value="NZ_JFYZ01000043.1"/>
</dbReference>
<sequence length="110" mass="11790">MPIADLPPEPPAIAAPLFDLAQMPQDGTVDLHAVKPRCPVGRPGEIVVCATNPEKERLRPLPDTYETPDGLPRAQMGLSENSSLGVELDSATLGGGQVSNRAMVRYKLKF</sequence>
<dbReference type="STRING" id="158500.BES08_15770"/>
<proteinExistence type="predicted"/>
<dbReference type="eggNOG" id="ENOG5032IUS">
    <property type="taxonomic scope" value="Bacteria"/>
</dbReference>
<reference evidence="2 3" key="1">
    <citation type="submission" date="2014-03" db="EMBL/GenBank/DDBJ databases">
        <title>Whole genome sequence of Novosphingobium resinovorum KF1.</title>
        <authorList>
            <person name="Gan H.M."/>
            <person name="Gan H.Y."/>
            <person name="Chew T.H."/>
            <person name="Savka M.A."/>
        </authorList>
    </citation>
    <scope>NUCLEOTIDE SEQUENCE [LARGE SCALE GENOMIC DNA]</scope>
    <source>
        <strain evidence="2 3">KF1</strain>
    </source>
</reference>
<organism evidence="2 3">
    <name type="scientific">Novosphingobium resinovorum</name>
    <dbReference type="NCBI Taxonomy" id="158500"/>
    <lineage>
        <taxon>Bacteria</taxon>
        <taxon>Pseudomonadati</taxon>
        <taxon>Pseudomonadota</taxon>
        <taxon>Alphaproteobacteria</taxon>
        <taxon>Sphingomonadales</taxon>
        <taxon>Sphingomonadaceae</taxon>
        <taxon>Novosphingobium</taxon>
    </lineage>
</organism>
<accession>A0A031JPE4</accession>